<evidence type="ECO:0000259" key="8">
    <source>
        <dbReference type="Pfam" id="PF02771"/>
    </source>
</evidence>
<dbReference type="Gene3D" id="1.20.140.10">
    <property type="entry name" value="Butyryl-CoA Dehydrogenase, subunit A, domain 3"/>
    <property type="match status" value="1"/>
</dbReference>
<evidence type="ECO:0000256" key="5">
    <source>
        <dbReference type="ARBA" id="ARBA00023002"/>
    </source>
</evidence>
<dbReference type="InterPro" id="IPR046373">
    <property type="entry name" value="Acyl-CoA_Oxase/DH_mid-dom_sf"/>
</dbReference>
<comment type="cofactor">
    <cofactor evidence="1">
        <name>FAD</name>
        <dbReference type="ChEBI" id="CHEBI:57692"/>
    </cofactor>
</comment>
<feature type="domain" description="Acyl-CoA dehydrogenase/oxidase N-terminal" evidence="8">
    <location>
        <begin position="10"/>
        <end position="99"/>
    </location>
</feature>
<evidence type="ECO:0000259" key="6">
    <source>
        <dbReference type="Pfam" id="PF00441"/>
    </source>
</evidence>
<evidence type="ECO:0000313" key="10">
    <source>
        <dbReference type="Proteomes" id="UP000249135"/>
    </source>
</evidence>
<feature type="domain" description="Acyl-CoA dehydrogenase/oxidase C-terminal" evidence="6">
    <location>
        <begin position="223"/>
        <end position="348"/>
    </location>
</feature>
<dbReference type="InterPro" id="IPR036250">
    <property type="entry name" value="AcylCo_DH-like_C"/>
</dbReference>
<organism evidence="9 10">
    <name type="scientific">Variovorax paradoxus</name>
    <dbReference type="NCBI Taxonomy" id="34073"/>
    <lineage>
        <taxon>Bacteria</taxon>
        <taxon>Pseudomonadati</taxon>
        <taxon>Pseudomonadota</taxon>
        <taxon>Betaproteobacteria</taxon>
        <taxon>Burkholderiales</taxon>
        <taxon>Comamonadaceae</taxon>
        <taxon>Variovorax</taxon>
    </lineage>
</organism>
<evidence type="ECO:0000256" key="4">
    <source>
        <dbReference type="ARBA" id="ARBA00022827"/>
    </source>
</evidence>
<dbReference type="Proteomes" id="UP000249135">
    <property type="component" value="Unassembled WGS sequence"/>
</dbReference>
<dbReference type="InterPro" id="IPR013786">
    <property type="entry name" value="AcylCoA_DH/ox_N"/>
</dbReference>
<evidence type="ECO:0000259" key="7">
    <source>
        <dbReference type="Pfam" id="PF02770"/>
    </source>
</evidence>
<dbReference type="Gene3D" id="2.40.110.10">
    <property type="entry name" value="Butyryl-CoA Dehydrogenase, subunit A, domain 2"/>
    <property type="match status" value="1"/>
</dbReference>
<comment type="similarity">
    <text evidence="2">Belongs to the acyl-CoA dehydrogenase family.</text>
</comment>
<evidence type="ECO:0000256" key="1">
    <source>
        <dbReference type="ARBA" id="ARBA00001974"/>
    </source>
</evidence>
<dbReference type="InterPro" id="IPR006091">
    <property type="entry name" value="Acyl-CoA_Oxase/DH_mid-dom"/>
</dbReference>
<keyword evidence="4" id="KW-0274">FAD</keyword>
<name>A0A2W5SRD9_VARPD</name>
<keyword evidence="5" id="KW-0560">Oxidoreductase</keyword>
<evidence type="ECO:0000256" key="2">
    <source>
        <dbReference type="ARBA" id="ARBA00009347"/>
    </source>
</evidence>
<dbReference type="Pfam" id="PF02771">
    <property type="entry name" value="Acyl-CoA_dh_N"/>
    <property type="match status" value="1"/>
</dbReference>
<evidence type="ECO:0000256" key="3">
    <source>
        <dbReference type="ARBA" id="ARBA00022630"/>
    </source>
</evidence>
<dbReference type="SUPFAM" id="SSF47203">
    <property type="entry name" value="Acyl-CoA dehydrogenase C-terminal domain-like"/>
    <property type="match status" value="1"/>
</dbReference>
<dbReference type="Pfam" id="PF00441">
    <property type="entry name" value="Acyl-CoA_dh_1"/>
    <property type="match status" value="1"/>
</dbReference>
<keyword evidence="3" id="KW-0285">Flavoprotein</keyword>
<dbReference type="Pfam" id="PF02770">
    <property type="entry name" value="Acyl-CoA_dh_M"/>
    <property type="match status" value="1"/>
</dbReference>
<sequence>MLSDSIARYTARELAQASGFVPAHWEQLAEMGVLGLSVPESLGGLGGNAVDVACVMEQLGRGCARTPYPFSAVYAGTLLVEAGNNVQHEHWLDAFAAGESRFACAVSEIGARHDLLPLTTRAEPSDGGFVLNGHKSNIWYGEHASHVIVAARTQGAPDDETGLSLFVLPTDAPGLRWRHFPTVDGGSASDLILENATVTQDQLLGPPGEAYAVIRNAERRATAALVAEGVGLAARMLDMTIEYVRNRKQFDQAIGGFQALQHRMVDMLIEVEQARSLSWFAAASFDGSDVAQDRAVSAAKARIGIAGRKVGQEAIQLHGGIGMTDELPLSRYFKRLLAIEQSLGDTAFHVARFSRFG</sequence>
<dbReference type="AlphaFoldDB" id="A0A2W5SRD9"/>
<reference evidence="9 10" key="1">
    <citation type="submission" date="2017-08" db="EMBL/GenBank/DDBJ databases">
        <title>Infants hospitalized years apart are colonized by the same room-sourced microbial strains.</title>
        <authorList>
            <person name="Brooks B."/>
            <person name="Olm M.R."/>
            <person name="Firek B.A."/>
            <person name="Baker R."/>
            <person name="Thomas B.C."/>
            <person name="Morowitz M.J."/>
            <person name="Banfield J.F."/>
        </authorList>
    </citation>
    <scope>NUCLEOTIDE SEQUENCE [LARGE SCALE GENOMIC DNA]</scope>
    <source>
        <strain evidence="9">S2_005_003_R2_41</strain>
    </source>
</reference>
<gene>
    <name evidence="9" type="ORF">DI563_04140</name>
</gene>
<dbReference type="PANTHER" id="PTHR43884:SF20">
    <property type="entry name" value="ACYL-COA DEHYDROGENASE FADE28"/>
    <property type="match status" value="1"/>
</dbReference>
<evidence type="ECO:0000313" key="9">
    <source>
        <dbReference type="EMBL" id="PZQ77350.1"/>
    </source>
</evidence>
<dbReference type="InterPro" id="IPR037069">
    <property type="entry name" value="AcylCoA_DH/ox_N_sf"/>
</dbReference>
<protein>
    <recommendedName>
        <fullName evidence="11">Acyl-CoA dehydrogenase</fullName>
    </recommendedName>
</protein>
<evidence type="ECO:0008006" key="11">
    <source>
        <dbReference type="Google" id="ProtNLM"/>
    </source>
</evidence>
<dbReference type="GO" id="GO:0050660">
    <property type="term" value="F:flavin adenine dinucleotide binding"/>
    <property type="evidence" value="ECO:0007669"/>
    <property type="project" value="InterPro"/>
</dbReference>
<comment type="caution">
    <text evidence="9">The sequence shown here is derived from an EMBL/GenBank/DDBJ whole genome shotgun (WGS) entry which is preliminary data.</text>
</comment>
<dbReference type="PANTHER" id="PTHR43884">
    <property type="entry name" value="ACYL-COA DEHYDROGENASE"/>
    <property type="match status" value="1"/>
</dbReference>
<dbReference type="EMBL" id="QFPP01000023">
    <property type="protein sequence ID" value="PZQ77350.1"/>
    <property type="molecule type" value="Genomic_DNA"/>
</dbReference>
<dbReference type="SUPFAM" id="SSF56645">
    <property type="entry name" value="Acyl-CoA dehydrogenase NM domain-like"/>
    <property type="match status" value="1"/>
</dbReference>
<dbReference type="GO" id="GO:0003995">
    <property type="term" value="F:acyl-CoA dehydrogenase activity"/>
    <property type="evidence" value="ECO:0007669"/>
    <property type="project" value="TreeGrafter"/>
</dbReference>
<accession>A0A2W5SRD9</accession>
<dbReference type="InterPro" id="IPR009100">
    <property type="entry name" value="AcylCoA_DH/oxidase_NM_dom_sf"/>
</dbReference>
<dbReference type="CDD" id="cd00567">
    <property type="entry name" value="ACAD"/>
    <property type="match status" value="1"/>
</dbReference>
<feature type="domain" description="Acyl-CoA oxidase/dehydrogenase middle" evidence="7">
    <location>
        <begin position="103"/>
        <end position="194"/>
    </location>
</feature>
<proteinExistence type="inferred from homology"/>
<dbReference type="InterPro" id="IPR009075">
    <property type="entry name" value="AcylCo_DH/oxidase_C"/>
</dbReference>
<dbReference type="Gene3D" id="1.10.540.10">
    <property type="entry name" value="Acyl-CoA dehydrogenase/oxidase, N-terminal domain"/>
    <property type="match status" value="1"/>
</dbReference>